<keyword evidence="1" id="KW-0812">Transmembrane</keyword>
<dbReference type="OrthoDB" id="4483205at2"/>
<evidence type="ECO:0000313" key="3">
    <source>
        <dbReference type="Proteomes" id="UP000316256"/>
    </source>
</evidence>
<evidence type="ECO:0000313" key="2">
    <source>
        <dbReference type="EMBL" id="TQF68735.1"/>
    </source>
</evidence>
<name>A0A541B8S9_9NOCA</name>
<protein>
    <recommendedName>
        <fullName evidence="4">Alkaline shock response membrane anchor protein AmaP</fullName>
    </recommendedName>
</protein>
<organism evidence="2 3">
    <name type="scientific">Rhodococcus spelaei</name>
    <dbReference type="NCBI Taxonomy" id="2546320"/>
    <lineage>
        <taxon>Bacteria</taxon>
        <taxon>Bacillati</taxon>
        <taxon>Actinomycetota</taxon>
        <taxon>Actinomycetes</taxon>
        <taxon>Mycobacteriales</taxon>
        <taxon>Nocardiaceae</taxon>
        <taxon>Rhodococcus</taxon>
    </lineage>
</organism>
<dbReference type="Proteomes" id="UP000316256">
    <property type="component" value="Unassembled WGS sequence"/>
</dbReference>
<dbReference type="RefSeq" id="WP_142099974.1">
    <property type="nucleotide sequence ID" value="NZ_VIGH01000005.1"/>
</dbReference>
<evidence type="ECO:0008006" key="4">
    <source>
        <dbReference type="Google" id="ProtNLM"/>
    </source>
</evidence>
<gene>
    <name evidence="2" type="ORF">FK531_13095</name>
</gene>
<reference evidence="2 3" key="1">
    <citation type="submission" date="2019-06" db="EMBL/GenBank/DDBJ databases">
        <title>Rhodococcus spaelei sp. nov., isolated from a cave.</title>
        <authorList>
            <person name="Lee S.D."/>
        </authorList>
    </citation>
    <scope>NUCLEOTIDE SEQUENCE [LARGE SCALE GENOMIC DNA]</scope>
    <source>
        <strain evidence="2 3">C9-5</strain>
    </source>
</reference>
<dbReference type="AlphaFoldDB" id="A0A541B8S9"/>
<keyword evidence="1" id="KW-0472">Membrane</keyword>
<dbReference type="EMBL" id="VIGH01000005">
    <property type="protein sequence ID" value="TQF68735.1"/>
    <property type="molecule type" value="Genomic_DNA"/>
</dbReference>
<proteinExistence type="predicted"/>
<keyword evidence="1" id="KW-1133">Transmembrane helix</keyword>
<evidence type="ECO:0000256" key="1">
    <source>
        <dbReference type="SAM" id="Phobius"/>
    </source>
</evidence>
<sequence length="187" mass="19255">MKRRTAVVDRLVVLAAGGVLLAGGALAVSWRLGLDASRELVSRLDRARVASIPDQSWWPAALGATCVLTLVAGITLLLLNLRRGRTSTAQIGGDLCGADLSVDLGPMAVGLAGELSALDGIRTVRATAVDDRGLATLRVTVIGDPSLDLEDFTRSAEAMAQSMAAALPGAAVATQVLLHLDPVEQPG</sequence>
<feature type="transmembrane region" description="Helical" evidence="1">
    <location>
        <begin position="57"/>
        <end position="79"/>
    </location>
</feature>
<accession>A0A541B8S9</accession>
<comment type="caution">
    <text evidence="2">The sequence shown here is derived from an EMBL/GenBank/DDBJ whole genome shotgun (WGS) entry which is preliminary data.</text>
</comment>
<keyword evidence="3" id="KW-1185">Reference proteome</keyword>